<dbReference type="EMBL" id="SNYC01000003">
    <property type="protein sequence ID" value="TDQ11167.1"/>
    <property type="molecule type" value="Genomic_DNA"/>
</dbReference>
<proteinExistence type="predicted"/>
<evidence type="ECO:0000313" key="2">
    <source>
        <dbReference type="Proteomes" id="UP000295620"/>
    </source>
</evidence>
<organism evidence="1 2">
    <name type="scientific">Pedobacter metabolipauper</name>
    <dbReference type="NCBI Taxonomy" id="425513"/>
    <lineage>
        <taxon>Bacteria</taxon>
        <taxon>Pseudomonadati</taxon>
        <taxon>Bacteroidota</taxon>
        <taxon>Sphingobacteriia</taxon>
        <taxon>Sphingobacteriales</taxon>
        <taxon>Sphingobacteriaceae</taxon>
        <taxon>Pedobacter</taxon>
    </lineage>
</organism>
<dbReference type="OrthoDB" id="638838at2"/>
<reference evidence="1 2" key="1">
    <citation type="submission" date="2019-03" db="EMBL/GenBank/DDBJ databases">
        <title>Genomic Encyclopedia of Archaeal and Bacterial Type Strains, Phase II (KMG-II): from individual species to whole genera.</title>
        <authorList>
            <person name="Goeker M."/>
        </authorList>
    </citation>
    <scope>NUCLEOTIDE SEQUENCE [LARGE SCALE GENOMIC DNA]</scope>
    <source>
        <strain evidence="1 2">DSM 19035</strain>
    </source>
</reference>
<gene>
    <name evidence="1" type="ORF">ATK78_0283</name>
</gene>
<keyword evidence="2" id="KW-1185">Reference proteome</keyword>
<name>A0A4R6SYM2_9SPHI</name>
<evidence type="ECO:0000313" key="1">
    <source>
        <dbReference type="EMBL" id="TDQ11167.1"/>
    </source>
</evidence>
<comment type="caution">
    <text evidence="1">The sequence shown here is derived from an EMBL/GenBank/DDBJ whole genome shotgun (WGS) entry which is preliminary data.</text>
</comment>
<dbReference type="Proteomes" id="UP000295620">
    <property type="component" value="Unassembled WGS sequence"/>
</dbReference>
<dbReference type="RefSeq" id="WP_133574263.1">
    <property type="nucleotide sequence ID" value="NZ_SNYC01000003.1"/>
</dbReference>
<sequence>MSGKKRVNRKNTVLNDTKVQYEHFKHGIKVICDSWVDADFYKLFPELALLEMFGSQYRTLKIIKAGNDVPDHLFQSFKNALEQLLNGAGFPDEEGQLLPLKSILKHGLSLMYYVEDLSPDAFPAAAEIKEKLKDYEFYSENYCTIYNLLEGSFLFANIEVSNFEKGILWAEHAPMTDDESYTREDHEIVVHYKKILPLKINCDEHTRGALPVGWAFSSLHFTEVMKRPSDIGLKDMGSDEPAPVYIQSHALWQLANRLDQPAGLMHYLVFDALTRNVKYTVRHDGKTLVEFRLVDKKARYLLICMTGGKMLIQTFLFLTNDGCPEGNRFNEIVRLTKAEKNEYLLDTLNGINSIKPEDLKRIAHIFHDSGCESLLSLREARPLAQHPIGDRDSTRLENHINYLKSIKVNNMHKRNNRDQ</sequence>
<protein>
    <submittedName>
        <fullName evidence="1">Uncharacterized protein</fullName>
    </submittedName>
</protein>
<dbReference type="AlphaFoldDB" id="A0A4R6SYM2"/>
<accession>A0A4R6SYM2</accession>